<dbReference type="CDD" id="cd04301">
    <property type="entry name" value="NAT_SF"/>
    <property type="match status" value="1"/>
</dbReference>
<proteinExistence type="predicted"/>
<feature type="domain" description="N-acetyltransferase" evidence="1">
    <location>
        <begin position="3"/>
        <end position="190"/>
    </location>
</feature>
<dbReference type="Proteomes" id="UP001153050">
    <property type="component" value="Unassembled WGS sequence"/>
</dbReference>
<accession>A0ABN8KDH3</accession>
<protein>
    <submittedName>
        <fullName evidence="2">Acetyltransferase (GNAT) family protein</fullName>
    </submittedName>
</protein>
<evidence type="ECO:0000313" key="2">
    <source>
        <dbReference type="EMBL" id="CAH2407507.1"/>
    </source>
</evidence>
<sequence length="199" mass="21840">MILTSRPLTSDLWPALEELFGESAVCSRCWCMYGRIGSSYRKRPGEENKAAFRQAVEHGPPPGVLAFDGDSAVGWCQVTPRNAVPWLDRLWQLKRVDDAPVWSLSCLYVRKAYRRQGVTSHLIAAALEAARRANAPALEAYPFDADVSPSASGSGYASTFARAGFRVVARRVPARVMISSKMLMMAYDAPTLIDEAKAA</sequence>
<dbReference type="SUPFAM" id="SSF55729">
    <property type="entry name" value="Acyl-CoA N-acyltransferases (Nat)"/>
    <property type="match status" value="1"/>
</dbReference>
<dbReference type="InterPro" id="IPR000182">
    <property type="entry name" value="GNAT_dom"/>
</dbReference>
<dbReference type="InterPro" id="IPR016181">
    <property type="entry name" value="Acyl_CoA_acyltransferase"/>
</dbReference>
<evidence type="ECO:0000313" key="3">
    <source>
        <dbReference type="Proteomes" id="UP001153050"/>
    </source>
</evidence>
<gene>
    <name evidence="2" type="ORF">MES5069_60125</name>
</gene>
<keyword evidence="3" id="KW-1185">Reference proteome</keyword>
<dbReference type="PROSITE" id="PS51186">
    <property type="entry name" value="GNAT"/>
    <property type="match status" value="1"/>
</dbReference>
<reference evidence="2 3" key="1">
    <citation type="submission" date="2022-03" db="EMBL/GenBank/DDBJ databases">
        <authorList>
            <person name="Brunel B."/>
        </authorList>
    </citation>
    <scope>NUCLEOTIDE SEQUENCE [LARGE SCALE GENOMIC DNA]</scope>
    <source>
        <strain evidence="2">STM5069sample</strain>
    </source>
</reference>
<evidence type="ECO:0000259" key="1">
    <source>
        <dbReference type="PROSITE" id="PS51186"/>
    </source>
</evidence>
<dbReference type="Pfam" id="PF00583">
    <property type="entry name" value="Acetyltransf_1"/>
    <property type="match status" value="1"/>
</dbReference>
<comment type="caution">
    <text evidence="2">The sequence shown here is derived from an EMBL/GenBank/DDBJ whole genome shotgun (WGS) entry which is preliminary data.</text>
</comment>
<name>A0ABN8KDH3_9HYPH</name>
<organism evidence="2 3">
    <name type="scientific">Mesorhizobium escarrei</name>
    <dbReference type="NCBI Taxonomy" id="666018"/>
    <lineage>
        <taxon>Bacteria</taxon>
        <taxon>Pseudomonadati</taxon>
        <taxon>Pseudomonadota</taxon>
        <taxon>Alphaproteobacteria</taxon>
        <taxon>Hyphomicrobiales</taxon>
        <taxon>Phyllobacteriaceae</taxon>
        <taxon>Mesorhizobium</taxon>
    </lineage>
</organism>
<dbReference type="Gene3D" id="3.40.630.30">
    <property type="match status" value="1"/>
</dbReference>
<dbReference type="EMBL" id="CAKXZT010000157">
    <property type="protein sequence ID" value="CAH2407507.1"/>
    <property type="molecule type" value="Genomic_DNA"/>
</dbReference>